<dbReference type="Proteomes" id="UP000320722">
    <property type="component" value="Chromosome"/>
</dbReference>
<dbReference type="Proteomes" id="UP000320421">
    <property type="component" value="Chromosome"/>
</dbReference>
<organism evidence="1 3">
    <name type="scientific">Gimesia chilikensis</name>
    <dbReference type="NCBI Taxonomy" id="2605989"/>
    <lineage>
        <taxon>Bacteria</taxon>
        <taxon>Pseudomonadati</taxon>
        <taxon>Planctomycetota</taxon>
        <taxon>Planctomycetia</taxon>
        <taxon>Planctomycetales</taxon>
        <taxon>Planctomycetaceae</taxon>
        <taxon>Gimesia</taxon>
    </lineage>
</organism>
<evidence type="ECO:0000313" key="2">
    <source>
        <dbReference type="EMBL" id="QDU05097.1"/>
    </source>
</evidence>
<evidence type="ECO:0000313" key="4">
    <source>
        <dbReference type="Proteomes" id="UP000320722"/>
    </source>
</evidence>
<evidence type="ECO:0000313" key="3">
    <source>
        <dbReference type="Proteomes" id="UP000320421"/>
    </source>
</evidence>
<dbReference type="AlphaFoldDB" id="A0A517PUS2"/>
<proteinExistence type="predicted"/>
<dbReference type="EMBL" id="CP036347">
    <property type="protein sequence ID" value="QDU05097.1"/>
    <property type="molecule type" value="Genomic_DNA"/>
</dbReference>
<sequence length="240" mass="27345">MTVSPTLIKDCMKHLRSTHFCQAIIIMLTISKDILPQTFLSYIAFRIAFMDTLERIALAKQVGDDPFESFGYLTEVPFLRSVPPHVQLDLLSVTWAKHLASENVEGDLVDESVVYAVCETAARIIDEQPDEARRYLEGGPLDVHIAIDHFLSSEVRNLHLNLSNEGDFLLISQFQDMSPEEALPMKEEFGIQEEEIEPMFDVLMQWYMSVDFMPNLEGLLQEREVARAITIVGLKQQPLC</sequence>
<reference evidence="3 4" key="1">
    <citation type="submission" date="2019-02" db="EMBL/GenBank/DDBJ databases">
        <title>Deep-cultivation of Planctomycetes and their phenomic and genomic characterization uncovers novel biology.</title>
        <authorList>
            <person name="Wiegand S."/>
            <person name="Jogler M."/>
            <person name="Boedeker C."/>
            <person name="Pinto D."/>
            <person name="Vollmers J."/>
            <person name="Rivas-Marin E."/>
            <person name="Kohn T."/>
            <person name="Peeters S.H."/>
            <person name="Heuer A."/>
            <person name="Rast P."/>
            <person name="Oberbeckmann S."/>
            <person name="Bunk B."/>
            <person name="Jeske O."/>
            <person name="Meyerdierks A."/>
            <person name="Storesund J.E."/>
            <person name="Kallscheuer N."/>
            <person name="Luecker S."/>
            <person name="Lage O.M."/>
            <person name="Pohl T."/>
            <person name="Merkel B.J."/>
            <person name="Hornburger P."/>
            <person name="Mueller R.-W."/>
            <person name="Bruemmer F."/>
            <person name="Labrenz M."/>
            <person name="Spormann A.M."/>
            <person name="Op den Camp H."/>
            <person name="Overmann J."/>
            <person name="Amann R."/>
            <person name="Jetten M.S.M."/>
            <person name="Mascher T."/>
            <person name="Medema M.H."/>
            <person name="Devos D.P."/>
            <person name="Kaster A.-K."/>
            <person name="Ovreas L."/>
            <person name="Rohde M."/>
            <person name="Galperin M.Y."/>
            <person name="Jogler C."/>
        </authorList>
    </citation>
    <scope>NUCLEOTIDE SEQUENCE [LARGE SCALE GENOMIC DNA]</scope>
    <source>
        <strain evidence="1 3">HG66A1</strain>
        <strain evidence="2 4">V6</strain>
    </source>
</reference>
<gene>
    <name evidence="1" type="ORF">HG66A1_49470</name>
    <name evidence="2" type="ORF">V6x_48300</name>
</gene>
<dbReference type="EMBL" id="CP036266">
    <property type="protein sequence ID" value="QDT23133.1"/>
    <property type="molecule type" value="Genomic_DNA"/>
</dbReference>
<protein>
    <submittedName>
        <fullName evidence="1">Uncharacterized protein</fullName>
    </submittedName>
</protein>
<keyword evidence="3" id="KW-1185">Reference proteome</keyword>
<evidence type="ECO:0000313" key="1">
    <source>
        <dbReference type="EMBL" id="QDT23133.1"/>
    </source>
</evidence>
<accession>A0A517WIL7</accession>
<name>A0A517PUS2_9PLAN</name>
<accession>A0A517PUS2</accession>